<dbReference type="PROSITE" id="PS50144">
    <property type="entry name" value="MATH"/>
    <property type="match status" value="1"/>
</dbReference>
<dbReference type="SMART" id="SM00225">
    <property type="entry name" value="BTB"/>
    <property type="match status" value="1"/>
</dbReference>
<dbReference type="InterPro" id="IPR002083">
    <property type="entry name" value="MATH/TRAF_dom"/>
</dbReference>
<reference evidence="5 6" key="1">
    <citation type="journal article" date="2022" name="Cell">
        <title>Repeat-based holocentromeres influence genome architecture and karyotype evolution.</title>
        <authorList>
            <person name="Hofstatter P.G."/>
            <person name="Thangavel G."/>
            <person name="Lux T."/>
            <person name="Neumann P."/>
            <person name="Vondrak T."/>
            <person name="Novak P."/>
            <person name="Zhang M."/>
            <person name="Costa L."/>
            <person name="Castellani M."/>
            <person name="Scott A."/>
            <person name="Toegelov H."/>
            <person name="Fuchs J."/>
            <person name="Mata-Sucre Y."/>
            <person name="Dias Y."/>
            <person name="Vanzela A.L.L."/>
            <person name="Huettel B."/>
            <person name="Almeida C.C.S."/>
            <person name="Simkova H."/>
            <person name="Souza G."/>
            <person name="Pedrosa-Harand A."/>
            <person name="Macas J."/>
            <person name="Mayer K.F.X."/>
            <person name="Houben A."/>
            <person name="Marques A."/>
        </authorList>
    </citation>
    <scope>NUCLEOTIDE SEQUENCE [LARGE SCALE GENOMIC DNA]</scope>
    <source>
        <strain evidence="5">RhyTen1mFocal</strain>
    </source>
</reference>
<comment type="pathway">
    <text evidence="1">Protein modification; protein ubiquitination.</text>
</comment>
<dbReference type="PANTHER" id="PTHR26379:SF187">
    <property type="entry name" value="OS07G0655300 PROTEIN"/>
    <property type="match status" value="1"/>
</dbReference>
<dbReference type="SUPFAM" id="SSF49599">
    <property type="entry name" value="TRAF domain-like"/>
    <property type="match status" value="1"/>
</dbReference>
<comment type="caution">
    <text evidence="5">The sequence shown here is derived from an EMBL/GenBank/DDBJ whole genome shotgun (WGS) entry which is preliminary data.</text>
</comment>
<proteinExistence type="inferred from homology"/>
<dbReference type="Pfam" id="PF00651">
    <property type="entry name" value="BTB"/>
    <property type="match status" value="1"/>
</dbReference>
<feature type="domain" description="MATH" evidence="4">
    <location>
        <begin position="16"/>
        <end position="139"/>
    </location>
</feature>
<name>A0AAD6ET26_9POAL</name>
<keyword evidence="6" id="KW-1185">Reference proteome</keyword>
<dbReference type="PROSITE" id="PS50097">
    <property type="entry name" value="BTB"/>
    <property type="match status" value="1"/>
</dbReference>
<dbReference type="InterPro" id="IPR008974">
    <property type="entry name" value="TRAF-like"/>
</dbReference>
<dbReference type="AlphaFoldDB" id="A0AAD6ET26"/>
<dbReference type="Gene3D" id="3.30.710.10">
    <property type="entry name" value="Potassium Channel Kv1.1, Chain A"/>
    <property type="match status" value="1"/>
</dbReference>
<sequence>MNQSTVGNDLITVANSDDCSFKINYGESRDFVINSFVRSPIFMCSGYEWSLRYFPRGFHGLETSEYISLYLDLESHAENVSTSVIFHLLGKDSRPLQSRQVWSLFRRKGSSEGFRTFIKRSLLESEFIRDGCFVLSCDIKVMNGEWEKTSLPDENSAPPFRHLHDELYELLKRKEMTDVIIEVAGEFMEAHRLVLAASSPLFKELITKGTRRSNRIKFNYVTPVVFKVVLHFIYTNALPPVHELFYGDSAEENVDLYGLTQEVLVAADEYKLRRLKLVCEGKLSKNLSMETVVSSLDLAQHHNCQHLKKVCFEFAGRPENMKAFMRSDGYVELMKRCPNLLAEYLAYVTDFPPSQKKRTE</sequence>
<dbReference type="SUPFAM" id="SSF54695">
    <property type="entry name" value="POZ domain"/>
    <property type="match status" value="1"/>
</dbReference>
<protein>
    <recommendedName>
        <fullName evidence="7">BTB domain-containing protein</fullName>
    </recommendedName>
</protein>
<evidence type="ECO:0000259" key="4">
    <source>
        <dbReference type="PROSITE" id="PS50144"/>
    </source>
</evidence>
<evidence type="ECO:0000313" key="5">
    <source>
        <dbReference type="EMBL" id="KAJ3700061.1"/>
    </source>
</evidence>
<dbReference type="InterPro" id="IPR000210">
    <property type="entry name" value="BTB/POZ_dom"/>
</dbReference>
<evidence type="ECO:0000256" key="1">
    <source>
        <dbReference type="ARBA" id="ARBA00004906"/>
    </source>
</evidence>
<dbReference type="PANTHER" id="PTHR26379">
    <property type="entry name" value="BTB/POZ AND MATH DOMAIN-CONTAINING PROTEIN 1"/>
    <property type="match status" value="1"/>
</dbReference>
<dbReference type="Proteomes" id="UP001210211">
    <property type="component" value="Unassembled WGS sequence"/>
</dbReference>
<accession>A0AAD6ET26</accession>
<dbReference type="EMBL" id="JAMRDG010000001">
    <property type="protein sequence ID" value="KAJ3700061.1"/>
    <property type="molecule type" value="Genomic_DNA"/>
</dbReference>
<evidence type="ECO:0000256" key="2">
    <source>
        <dbReference type="ARBA" id="ARBA00010846"/>
    </source>
</evidence>
<dbReference type="Pfam" id="PF24570">
    <property type="entry name" value="BACK_BPM_SPOP"/>
    <property type="match status" value="1"/>
</dbReference>
<feature type="domain" description="BTB" evidence="3">
    <location>
        <begin position="177"/>
        <end position="242"/>
    </location>
</feature>
<dbReference type="GO" id="GO:0016567">
    <property type="term" value="P:protein ubiquitination"/>
    <property type="evidence" value="ECO:0007669"/>
    <property type="project" value="InterPro"/>
</dbReference>
<dbReference type="Gene3D" id="1.25.40.420">
    <property type="match status" value="1"/>
</dbReference>
<evidence type="ECO:0000313" key="6">
    <source>
        <dbReference type="Proteomes" id="UP001210211"/>
    </source>
</evidence>
<dbReference type="SMART" id="SM00061">
    <property type="entry name" value="MATH"/>
    <property type="match status" value="1"/>
</dbReference>
<dbReference type="InterPro" id="IPR056423">
    <property type="entry name" value="BACK_BPM_SPOP"/>
</dbReference>
<organism evidence="5 6">
    <name type="scientific">Rhynchospora tenuis</name>
    <dbReference type="NCBI Taxonomy" id="198213"/>
    <lineage>
        <taxon>Eukaryota</taxon>
        <taxon>Viridiplantae</taxon>
        <taxon>Streptophyta</taxon>
        <taxon>Embryophyta</taxon>
        <taxon>Tracheophyta</taxon>
        <taxon>Spermatophyta</taxon>
        <taxon>Magnoliopsida</taxon>
        <taxon>Liliopsida</taxon>
        <taxon>Poales</taxon>
        <taxon>Cyperaceae</taxon>
        <taxon>Cyperoideae</taxon>
        <taxon>Rhynchosporeae</taxon>
        <taxon>Rhynchospora</taxon>
    </lineage>
</organism>
<dbReference type="Gene3D" id="2.60.210.10">
    <property type="entry name" value="Apoptosis, Tumor Necrosis Factor Receptor Associated Protein 2, Chain A"/>
    <property type="match status" value="1"/>
</dbReference>
<dbReference type="CDD" id="cd00121">
    <property type="entry name" value="MATH"/>
    <property type="match status" value="1"/>
</dbReference>
<dbReference type="InterPro" id="IPR045005">
    <property type="entry name" value="BPM1-6"/>
</dbReference>
<gene>
    <name evidence="5" type="ORF">LUZ61_003766</name>
</gene>
<dbReference type="InterPro" id="IPR011333">
    <property type="entry name" value="SKP1/BTB/POZ_sf"/>
</dbReference>
<evidence type="ECO:0000259" key="3">
    <source>
        <dbReference type="PROSITE" id="PS50097"/>
    </source>
</evidence>
<evidence type="ECO:0008006" key="7">
    <source>
        <dbReference type="Google" id="ProtNLM"/>
    </source>
</evidence>
<dbReference type="Pfam" id="PF22486">
    <property type="entry name" value="MATH_2"/>
    <property type="match status" value="1"/>
</dbReference>
<comment type="similarity">
    <text evidence="2">Belongs to the Tdpoz family.</text>
</comment>